<evidence type="ECO:0000313" key="2">
    <source>
        <dbReference type="EMBL" id="NKI30791.1"/>
    </source>
</evidence>
<dbReference type="InterPro" id="IPR006827">
    <property type="entry name" value="Lant_deHydtase_N"/>
</dbReference>
<dbReference type="Pfam" id="PF04738">
    <property type="entry name" value="Lant_dehydr_N"/>
    <property type="match status" value="1"/>
</dbReference>
<sequence>MGNSKTPLQAFDKFVLRTPLLPFQFYTGLTEKSEVSVDQLKEAFSQEIIKEAIFLASPTLYFELDKWQKDELEPKKEQRVILSLLKYLSRMSSRCTPFGLFAGCTIGSFAEKTQLALHNPSDYQRFTRPDMNYLVALSQDLAKKEHIKTQLCYFPNSSLYTVGNQLRYIEYYYAESRRHHHIVEIDNSHYLSKILQIATSGAKLEVLSNALVDDEISEEQALAFIDELLDSQVLTSNLEPSVSGPPFVNQMLNVLEPLQNCEAEIEFLKQISNRFNQLDSKLGNSPGQYLKLSQFLKQESTSFELKYLFQTDLEPNVESCTISKEHLKHIERALLLFNKLTPKVKENNLERFKKAFQERYEEREMPLCHVLDVETGIGYLQNTGNGDVNPLVDDLFIPQAENPFAEDELKLNTIHKKLLQKITKARDNNEHVISLEDADFEDFEANWTDTPSTLSIMTEFIQDGEQTKIVLSGGGGSSAANLLGRFCHEESTVTNYTKQIITKETELNFNKLIAEIVHLPEARVGNILMRPSFRGYEIPYLAKSILPEEQQLTLEDLFISVKGNRILLRSKKYNMEVLPRLTNAHNYAANSLPIYHFLSDLQTQGLRGAIGFNFGPLSGMFDFLPRVEYGNLIIHDATWRVQKKSIEPLITHKKDNERFAKEMLAFQKTRRLPKYVLLADGDNELLINLENRTSVQMLLETVKNRPSFTLKEFLHDKGELVTSKRGYFTNQVVVSFFNEEKHLQATQMKKEFYGAA</sequence>
<accession>A0ABX1GNX6</accession>
<gene>
    <name evidence="2" type="ORF">HCU67_02470</name>
</gene>
<dbReference type="RefSeq" id="WP_168551022.1">
    <property type="nucleotide sequence ID" value="NZ_JAAWWL010000001.1"/>
</dbReference>
<proteinExistence type="predicted"/>
<keyword evidence="3" id="KW-1185">Reference proteome</keyword>
<evidence type="ECO:0000313" key="3">
    <source>
        <dbReference type="Proteomes" id="UP000718451"/>
    </source>
</evidence>
<comment type="caution">
    <text evidence="2">The sequence shown here is derived from an EMBL/GenBank/DDBJ whole genome shotgun (WGS) entry which is preliminary data.</text>
</comment>
<reference evidence="2 3" key="1">
    <citation type="submission" date="2020-04" db="EMBL/GenBank/DDBJ databases">
        <authorList>
            <person name="Yoon J."/>
        </authorList>
    </citation>
    <scope>NUCLEOTIDE SEQUENCE [LARGE SCALE GENOMIC DNA]</scope>
    <source>
        <strain evidence="2 3">DJ-13</strain>
    </source>
</reference>
<feature type="domain" description="Lantibiotic dehydratase N-terminal" evidence="1">
    <location>
        <begin position="46"/>
        <end position="698"/>
    </location>
</feature>
<protein>
    <submittedName>
        <fullName evidence="2">Lantibiotic dehydratase</fullName>
    </submittedName>
</protein>
<evidence type="ECO:0000259" key="1">
    <source>
        <dbReference type="Pfam" id="PF04738"/>
    </source>
</evidence>
<organism evidence="2 3">
    <name type="scientific">Croceivirga thetidis</name>
    <dbReference type="NCBI Taxonomy" id="2721623"/>
    <lineage>
        <taxon>Bacteria</taxon>
        <taxon>Pseudomonadati</taxon>
        <taxon>Bacteroidota</taxon>
        <taxon>Flavobacteriia</taxon>
        <taxon>Flavobacteriales</taxon>
        <taxon>Flavobacteriaceae</taxon>
        <taxon>Croceivirga</taxon>
    </lineage>
</organism>
<dbReference type="EMBL" id="JAAWWL010000001">
    <property type="protein sequence ID" value="NKI30791.1"/>
    <property type="molecule type" value="Genomic_DNA"/>
</dbReference>
<dbReference type="Proteomes" id="UP000718451">
    <property type="component" value="Unassembled WGS sequence"/>
</dbReference>
<name>A0ABX1GNX6_9FLAO</name>